<sequence length="223" mass="25369">MSKKKAVGGSTMTLKDFHGGSIPSDLPLPSAPGLSYCLDIGHNNNANLLKQSLGRHEIFLLFSFWFTFCNLAMNLGVITKKEEHALGRNYFPGIRMDMMLWCYLPLKSSVFGGARSREMVLKERGIDYVSSESHDAAFISDRTKPFPKNERLPSNATTLHGVKSEDVVVVDPRNVKKIERGDQRVDARNDSQKRNWRNDNPRNVKDPDRQQPQQNQQQPLQER</sequence>
<organism evidence="1 2">
    <name type="scientific">Melastoma candidum</name>
    <dbReference type="NCBI Taxonomy" id="119954"/>
    <lineage>
        <taxon>Eukaryota</taxon>
        <taxon>Viridiplantae</taxon>
        <taxon>Streptophyta</taxon>
        <taxon>Embryophyta</taxon>
        <taxon>Tracheophyta</taxon>
        <taxon>Spermatophyta</taxon>
        <taxon>Magnoliopsida</taxon>
        <taxon>eudicotyledons</taxon>
        <taxon>Gunneridae</taxon>
        <taxon>Pentapetalae</taxon>
        <taxon>rosids</taxon>
        <taxon>malvids</taxon>
        <taxon>Myrtales</taxon>
        <taxon>Melastomataceae</taxon>
        <taxon>Melastomatoideae</taxon>
        <taxon>Melastomateae</taxon>
        <taxon>Melastoma</taxon>
    </lineage>
</organism>
<keyword evidence="2" id="KW-1185">Reference proteome</keyword>
<dbReference type="Proteomes" id="UP001057402">
    <property type="component" value="Chromosome 11"/>
</dbReference>
<gene>
    <name evidence="1" type="ORF">MLD38_036950</name>
</gene>
<evidence type="ECO:0000313" key="1">
    <source>
        <dbReference type="EMBL" id="KAI4312098.1"/>
    </source>
</evidence>
<dbReference type="EMBL" id="CM042890">
    <property type="protein sequence ID" value="KAI4312098.1"/>
    <property type="molecule type" value="Genomic_DNA"/>
</dbReference>
<name>A0ACB9LM93_9MYRT</name>
<proteinExistence type="predicted"/>
<reference evidence="2" key="1">
    <citation type="journal article" date="2023" name="Front. Plant Sci.">
        <title>Chromosomal-level genome assembly of Melastoma candidum provides insights into trichome evolution.</title>
        <authorList>
            <person name="Zhong Y."/>
            <person name="Wu W."/>
            <person name="Sun C."/>
            <person name="Zou P."/>
            <person name="Liu Y."/>
            <person name="Dai S."/>
            <person name="Zhou R."/>
        </authorList>
    </citation>
    <scope>NUCLEOTIDE SEQUENCE [LARGE SCALE GENOMIC DNA]</scope>
</reference>
<evidence type="ECO:0000313" key="2">
    <source>
        <dbReference type="Proteomes" id="UP001057402"/>
    </source>
</evidence>
<protein>
    <submittedName>
        <fullName evidence="1">Uncharacterized protein</fullName>
    </submittedName>
</protein>
<accession>A0ACB9LM93</accession>
<comment type="caution">
    <text evidence="1">The sequence shown here is derived from an EMBL/GenBank/DDBJ whole genome shotgun (WGS) entry which is preliminary data.</text>
</comment>